<dbReference type="Pfam" id="PF10973">
    <property type="entry name" value="DUF2799"/>
    <property type="match status" value="1"/>
</dbReference>
<gene>
    <name evidence="1" type="ORF">NCTC10736_03694</name>
</gene>
<keyword evidence="1" id="KW-0449">Lipoprotein</keyword>
<evidence type="ECO:0000313" key="1">
    <source>
        <dbReference type="EMBL" id="SUI93467.1"/>
    </source>
</evidence>
<evidence type="ECO:0000313" key="2">
    <source>
        <dbReference type="Proteomes" id="UP000255061"/>
    </source>
</evidence>
<dbReference type="Proteomes" id="UP000255061">
    <property type="component" value="Unassembled WGS sequence"/>
</dbReference>
<reference evidence="1 2" key="1">
    <citation type="submission" date="2018-06" db="EMBL/GenBank/DDBJ databases">
        <authorList>
            <consortium name="Pathogen Informatics"/>
            <person name="Doyle S."/>
        </authorList>
    </citation>
    <scope>NUCLEOTIDE SEQUENCE [LARGE SCALE GENOMIC DNA]</scope>
    <source>
        <strain evidence="1 2">NCTC10736</strain>
    </source>
</reference>
<dbReference type="InterPro" id="IPR021242">
    <property type="entry name" value="DUF2799"/>
</dbReference>
<protein>
    <submittedName>
        <fullName evidence="1">Lipoprotein</fullName>
    </submittedName>
</protein>
<name>A0A380B5G4_9GAMM</name>
<sequence>MRHSSILLAFSVLCMTQCSSLSIEECANNDWFSLGLADGNRGANAGQLNQYQKDCSEFNLSVDTALWKQGYLQGLTNYCQPENGYRIGLAGQSYYGVCSSNEFVERYNQGHQQYQINERMADIVERLNAIDREISSIDGKLNNLTDKASLLKQKNNLLNEKQQLLDERYRLRRPDIRFEFKY</sequence>
<dbReference type="AlphaFoldDB" id="A0A380B5G4"/>
<accession>A0A380B5G4</accession>
<organism evidence="1 2">
    <name type="scientific">Shewanella morhuae</name>
    <dbReference type="NCBI Taxonomy" id="365591"/>
    <lineage>
        <taxon>Bacteria</taxon>
        <taxon>Pseudomonadati</taxon>
        <taxon>Pseudomonadota</taxon>
        <taxon>Gammaproteobacteria</taxon>
        <taxon>Alteromonadales</taxon>
        <taxon>Shewanellaceae</taxon>
        <taxon>Shewanella</taxon>
    </lineage>
</organism>
<dbReference type="RefSeq" id="WP_115406979.1">
    <property type="nucleotide sequence ID" value="NZ_UGYV01000001.1"/>
</dbReference>
<proteinExistence type="predicted"/>
<dbReference type="EMBL" id="UGYV01000001">
    <property type="protein sequence ID" value="SUI93467.1"/>
    <property type="molecule type" value="Genomic_DNA"/>
</dbReference>